<dbReference type="RefSeq" id="WP_345151505.1">
    <property type="nucleotide sequence ID" value="NZ_BAABEO010000019.1"/>
</dbReference>
<proteinExistence type="predicted"/>
<sequence length="247" mass="26046">MACRGDPPNSHVRVRGKGTKPMCDVPKRQLRPLVRPARVAITAATLAAIAAGWILSGVLGVVLMGLGIAALVGVVLIPSLREVEFGLPPGARLSRALQDRQEELRMAFESQHEELSLCAQLLCDDPARASALLEEAWARTAAVWRGPVTAQIRTYALCDLIHLIGSPQHGTAASPEGPYPDTQNGGALHPLASLAFPDRAAVVLHEFADLSAAQISRITGRSKAEVRAAVDNFQPAAGGPDTGGDPR</sequence>
<gene>
    <name evidence="2" type="ORF">GCM10023081_27180</name>
</gene>
<organism evidence="2 3">
    <name type="scientific">Arthrobacter ginkgonis</name>
    <dbReference type="NCBI Taxonomy" id="1630594"/>
    <lineage>
        <taxon>Bacteria</taxon>
        <taxon>Bacillati</taxon>
        <taxon>Actinomycetota</taxon>
        <taxon>Actinomycetes</taxon>
        <taxon>Micrococcales</taxon>
        <taxon>Micrococcaceae</taxon>
        <taxon>Arthrobacter</taxon>
    </lineage>
</organism>
<dbReference type="Proteomes" id="UP001500752">
    <property type="component" value="Unassembled WGS sequence"/>
</dbReference>
<reference evidence="3" key="1">
    <citation type="journal article" date="2019" name="Int. J. Syst. Evol. Microbiol.">
        <title>The Global Catalogue of Microorganisms (GCM) 10K type strain sequencing project: providing services to taxonomists for standard genome sequencing and annotation.</title>
        <authorList>
            <consortium name="The Broad Institute Genomics Platform"/>
            <consortium name="The Broad Institute Genome Sequencing Center for Infectious Disease"/>
            <person name="Wu L."/>
            <person name="Ma J."/>
        </authorList>
    </citation>
    <scope>NUCLEOTIDE SEQUENCE [LARGE SCALE GENOMIC DNA]</scope>
    <source>
        <strain evidence="3">JCM 30742</strain>
    </source>
</reference>
<evidence type="ECO:0000313" key="2">
    <source>
        <dbReference type="EMBL" id="GAA3688409.1"/>
    </source>
</evidence>
<evidence type="ECO:0000256" key="1">
    <source>
        <dbReference type="SAM" id="Phobius"/>
    </source>
</evidence>
<accession>A0ABP7CFN8</accession>
<feature type="transmembrane region" description="Helical" evidence="1">
    <location>
        <begin position="61"/>
        <end position="80"/>
    </location>
</feature>
<keyword evidence="3" id="KW-1185">Reference proteome</keyword>
<evidence type="ECO:0000313" key="3">
    <source>
        <dbReference type="Proteomes" id="UP001500752"/>
    </source>
</evidence>
<name>A0ABP7CFN8_9MICC</name>
<keyword evidence="1" id="KW-0812">Transmembrane</keyword>
<dbReference type="EMBL" id="BAABEO010000019">
    <property type="protein sequence ID" value="GAA3688409.1"/>
    <property type="molecule type" value="Genomic_DNA"/>
</dbReference>
<comment type="caution">
    <text evidence="2">The sequence shown here is derived from an EMBL/GenBank/DDBJ whole genome shotgun (WGS) entry which is preliminary data.</text>
</comment>
<keyword evidence="1" id="KW-1133">Transmembrane helix</keyword>
<protein>
    <submittedName>
        <fullName evidence="2">Uncharacterized protein</fullName>
    </submittedName>
</protein>
<keyword evidence="1" id="KW-0472">Membrane</keyword>